<keyword evidence="3" id="KW-1185">Reference proteome</keyword>
<dbReference type="EMBL" id="CAJVPI010002246">
    <property type="protein sequence ID" value="CAG8639111.1"/>
    <property type="molecule type" value="Genomic_DNA"/>
</dbReference>
<keyword evidence="1" id="KW-0472">Membrane</keyword>
<proteinExistence type="predicted"/>
<evidence type="ECO:0000313" key="3">
    <source>
        <dbReference type="Proteomes" id="UP000789739"/>
    </source>
</evidence>
<dbReference type="Proteomes" id="UP000789739">
    <property type="component" value="Unassembled WGS sequence"/>
</dbReference>
<keyword evidence="1" id="KW-0812">Transmembrane</keyword>
<dbReference type="AlphaFoldDB" id="A0A9N9DF70"/>
<keyword evidence="1" id="KW-1133">Transmembrane helix</keyword>
<accession>A0A9N9DF70</accession>
<dbReference type="OrthoDB" id="2441469at2759"/>
<comment type="caution">
    <text evidence="2">The sequence shown here is derived from an EMBL/GenBank/DDBJ whole genome shotgun (WGS) entry which is preliminary data.</text>
</comment>
<evidence type="ECO:0000256" key="1">
    <source>
        <dbReference type="SAM" id="Phobius"/>
    </source>
</evidence>
<reference evidence="2" key="1">
    <citation type="submission" date="2021-06" db="EMBL/GenBank/DDBJ databases">
        <authorList>
            <person name="Kallberg Y."/>
            <person name="Tangrot J."/>
            <person name="Rosling A."/>
        </authorList>
    </citation>
    <scope>NUCLEOTIDE SEQUENCE</scope>
    <source>
        <strain evidence="2">BR232B</strain>
    </source>
</reference>
<feature type="transmembrane region" description="Helical" evidence="1">
    <location>
        <begin position="21"/>
        <end position="44"/>
    </location>
</feature>
<sequence>MTKSIKKFIKNRFPSRSSELTAIRWLRIISLLICYTGVLIYFGWKAYELSQDERTLSYKQDDSSPIPAPKATFLSSYNFKIDCVTFYYDNTTDDCNKYVTNTYYDQYFGGYLLNFSAPDLGFDNPNDNANALSEIGLLIVITDPKFTGGDAGLGAFFADRDTESDLASASKTPRIKGVSGYKSTAELDNSYYLANNQSYYLFYSRNKLSALHQNAKNVLSGNGDHKTITMINSILVSYPNIAVGSYANVIISPNSYIVITETENSDLTVSDFLSAVGGIYTFAMGIYLFLFGSDEMSPWGLIQNLPCARYKVRSALYQSLRPNIPFSGPILSNDLSVDQKFEAMEKRHLALELFLKEYVVSVDNVVKDGAHSEDIEAPAENGVEKV</sequence>
<evidence type="ECO:0000313" key="2">
    <source>
        <dbReference type="EMBL" id="CAG8639111.1"/>
    </source>
</evidence>
<name>A0A9N9DF70_9GLOM</name>
<gene>
    <name evidence="2" type="ORF">PBRASI_LOCUS9673</name>
</gene>
<organism evidence="2 3">
    <name type="scientific">Paraglomus brasilianum</name>
    <dbReference type="NCBI Taxonomy" id="144538"/>
    <lineage>
        <taxon>Eukaryota</taxon>
        <taxon>Fungi</taxon>
        <taxon>Fungi incertae sedis</taxon>
        <taxon>Mucoromycota</taxon>
        <taxon>Glomeromycotina</taxon>
        <taxon>Glomeromycetes</taxon>
        <taxon>Paraglomerales</taxon>
        <taxon>Paraglomeraceae</taxon>
        <taxon>Paraglomus</taxon>
    </lineage>
</organism>
<protein>
    <submittedName>
        <fullName evidence="2">7657_t:CDS:1</fullName>
    </submittedName>
</protein>